<accession>A0A9D1CS22</accession>
<dbReference type="SUPFAM" id="SSF102114">
    <property type="entry name" value="Radical SAM enzymes"/>
    <property type="match status" value="1"/>
</dbReference>
<evidence type="ECO:0000256" key="1">
    <source>
        <dbReference type="ARBA" id="ARBA00001966"/>
    </source>
</evidence>
<dbReference type="Gene3D" id="3.80.30.20">
    <property type="entry name" value="tm_1862 like domain"/>
    <property type="match status" value="1"/>
</dbReference>
<evidence type="ECO:0000256" key="3">
    <source>
        <dbReference type="ARBA" id="ARBA00022691"/>
    </source>
</evidence>
<gene>
    <name evidence="8" type="ORF">IAB77_03965</name>
</gene>
<dbReference type="InterPro" id="IPR039661">
    <property type="entry name" value="ELP3"/>
</dbReference>
<dbReference type="PROSITE" id="PS51918">
    <property type="entry name" value="RADICAL_SAM"/>
    <property type="match status" value="1"/>
</dbReference>
<dbReference type="InterPro" id="IPR007197">
    <property type="entry name" value="rSAM"/>
</dbReference>
<dbReference type="GO" id="GO:0003824">
    <property type="term" value="F:catalytic activity"/>
    <property type="evidence" value="ECO:0007669"/>
    <property type="project" value="InterPro"/>
</dbReference>
<dbReference type="Pfam" id="PF16199">
    <property type="entry name" value="Radical_SAM_C"/>
    <property type="match status" value="1"/>
</dbReference>
<evidence type="ECO:0000313" key="9">
    <source>
        <dbReference type="Proteomes" id="UP000824262"/>
    </source>
</evidence>
<dbReference type="GO" id="GO:0002926">
    <property type="term" value="P:tRNA wobble base 5-methoxycarbonylmethyl-2-thiouridinylation"/>
    <property type="evidence" value="ECO:0007669"/>
    <property type="project" value="TreeGrafter"/>
</dbReference>
<dbReference type="InterPro" id="IPR058240">
    <property type="entry name" value="rSAM_sf"/>
</dbReference>
<keyword evidence="6" id="KW-0411">Iron-sulfur</keyword>
<keyword evidence="5" id="KW-0408">Iron</keyword>
<reference evidence="8" key="2">
    <citation type="journal article" date="2021" name="PeerJ">
        <title>Extensive microbial diversity within the chicken gut microbiome revealed by metagenomics and culture.</title>
        <authorList>
            <person name="Gilroy R."/>
            <person name="Ravi A."/>
            <person name="Getino M."/>
            <person name="Pursley I."/>
            <person name="Horton D.L."/>
            <person name="Alikhan N.F."/>
            <person name="Baker D."/>
            <person name="Gharbi K."/>
            <person name="Hall N."/>
            <person name="Watson M."/>
            <person name="Adriaenssens E.M."/>
            <person name="Foster-Nyarko E."/>
            <person name="Jarju S."/>
            <person name="Secka A."/>
            <person name="Antonio M."/>
            <person name="Oren A."/>
            <person name="Chaudhuri R.R."/>
            <person name="La Ragione R."/>
            <person name="Hildebrand F."/>
            <person name="Pallen M.J."/>
        </authorList>
    </citation>
    <scope>NUCLEOTIDE SEQUENCE</scope>
    <source>
        <strain evidence="8">ChiBcolR7-354</strain>
    </source>
</reference>
<proteinExistence type="predicted"/>
<feature type="domain" description="Radical SAM core" evidence="7">
    <location>
        <begin position="3"/>
        <end position="239"/>
    </location>
</feature>
<keyword evidence="3" id="KW-0949">S-adenosyl-L-methionine</keyword>
<dbReference type="InterPro" id="IPR023404">
    <property type="entry name" value="rSAM_horseshoe"/>
</dbReference>
<dbReference type="GO" id="GO:0051539">
    <property type="term" value="F:4 iron, 4 sulfur cluster binding"/>
    <property type="evidence" value="ECO:0007669"/>
    <property type="project" value="UniProtKB-KW"/>
</dbReference>
<dbReference type="PANTHER" id="PTHR11135">
    <property type="entry name" value="HISTONE ACETYLTRANSFERASE-RELATED"/>
    <property type="match status" value="1"/>
</dbReference>
<dbReference type="SFLD" id="SFLDS00029">
    <property type="entry name" value="Radical_SAM"/>
    <property type="match status" value="1"/>
</dbReference>
<dbReference type="Proteomes" id="UP000824262">
    <property type="component" value="Unassembled WGS sequence"/>
</dbReference>
<evidence type="ECO:0000256" key="4">
    <source>
        <dbReference type="ARBA" id="ARBA00022723"/>
    </source>
</evidence>
<dbReference type="InterPro" id="IPR032432">
    <property type="entry name" value="Radical_SAM_C"/>
</dbReference>
<keyword evidence="4" id="KW-0479">Metal-binding</keyword>
<dbReference type="Pfam" id="PF04055">
    <property type="entry name" value="Radical_SAM"/>
    <property type="match status" value="1"/>
</dbReference>
<dbReference type="InterPro" id="IPR006638">
    <property type="entry name" value="Elp3/MiaA/NifB-like_rSAM"/>
</dbReference>
<comment type="cofactor">
    <cofactor evidence="1">
        <name>[4Fe-4S] cluster</name>
        <dbReference type="ChEBI" id="CHEBI:49883"/>
    </cofactor>
</comment>
<dbReference type="EMBL" id="DVGA01000041">
    <property type="protein sequence ID" value="HIQ78397.1"/>
    <property type="molecule type" value="Genomic_DNA"/>
</dbReference>
<organism evidence="8 9">
    <name type="scientific">Candidatus Scatomorpha intestinavium</name>
    <dbReference type="NCBI Taxonomy" id="2840922"/>
    <lineage>
        <taxon>Bacteria</taxon>
        <taxon>Bacillati</taxon>
        <taxon>Bacillota</taxon>
        <taxon>Clostridia</taxon>
        <taxon>Eubacteriales</taxon>
        <taxon>Candidatus Scatomorpha</taxon>
    </lineage>
</organism>
<protein>
    <submittedName>
        <fullName evidence="8">Radical SAM protein</fullName>
    </submittedName>
</protein>
<evidence type="ECO:0000256" key="2">
    <source>
        <dbReference type="ARBA" id="ARBA00022485"/>
    </source>
</evidence>
<sequence length="335" mass="35702">MSARESIIPVFVPHLGCPNDCVFCNQRRISGAAVPATAGDVRAAVEAAAALPANGGGGRQLAFYGGSFTAIPAAEQEELLAAAQPYLADGTINSIRLSTRPDAIDGEVLARLRRFGVQTVEIGAQSMSDRVLALSGRGHTAADVESASQQIKAAGFRLILQMMTGLPGSDDDSDVETAERIAALGPDGARVYPTVIVRDTALYDLWREGRYREHTVEDAVRVCARILPVFEARGIPVIRLGLNPTEELSGGQAAGGAYHPALGELVKARLMRDRAEELLSGAGRGERAVLLVNPRLMSQAVGQHGANREWLEEKFALKELRFRPDAGAETIKLGE</sequence>
<comment type="caution">
    <text evidence="8">The sequence shown here is derived from an EMBL/GenBank/DDBJ whole genome shotgun (WGS) entry which is preliminary data.</text>
</comment>
<dbReference type="GO" id="GO:0005737">
    <property type="term" value="C:cytoplasm"/>
    <property type="evidence" value="ECO:0007669"/>
    <property type="project" value="TreeGrafter"/>
</dbReference>
<evidence type="ECO:0000256" key="5">
    <source>
        <dbReference type="ARBA" id="ARBA00023004"/>
    </source>
</evidence>
<dbReference type="CDD" id="cd01335">
    <property type="entry name" value="Radical_SAM"/>
    <property type="match status" value="1"/>
</dbReference>
<dbReference type="SFLD" id="SFLDG01086">
    <property type="entry name" value="elongater_protein-like"/>
    <property type="match status" value="1"/>
</dbReference>
<keyword evidence="2" id="KW-0004">4Fe-4S</keyword>
<dbReference type="SFLD" id="SFLDG01082">
    <property type="entry name" value="B12-binding_domain_containing"/>
    <property type="match status" value="1"/>
</dbReference>
<evidence type="ECO:0000259" key="7">
    <source>
        <dbReference type="PROSITE" id="PS51918"/>
    </source>
</evidence>
<dbReference type="SMART" id="SM00729">
    <property type="entry name" value="Elp3"/>
    <property type="match status" value="1"/>
</dbReference>
<evidence type="ECO:0000313" key="8">
    <source>
        <dbReference type="EMBL" id="HIQ78397.1"/>
    </source>
</evidence>
<name>A0A9D1CS22_9FIRM</name>
<evidence type="ECO:0000256" key="6">
    <source>
        <dbReference type="ARBA" id="ARBA00023014"/>
    </source>
</evidence>
<reference evidence="8" key="1">
    <citation type="submission" date="2020-10" db="EMBL/GenBank/DDBJ databases">
        <authorList>
            <person name="Gilroy R."/>
        </authorList>
    </citation>
    <scope>NUCLEOTIDE SEQUENCE</scope>
    <source>
        <strain evidence="8">ChiBcolR7-354</strain>
    </source>
</reference>
<dbReference type="PANTHER" id="PTHR11135:SF0">
    <property type="entry name" value="ELONGATOR COMPLEX PROTEIN 3"/>
    <property type="match status" value="1"/>
</dbReference>
<dbReference type="GO" id="GO:0046872">
    <property type="term" value="F:metal ion binding"/>
    <property type="evidence" value="ECO:0007669"/>
    <property type="project" value="UniProtKB-KW"/>
</dbReference>
<dbReference type="AlphaFoldDB" id="A0A9D1CS22"/>